<feature type="domain" description="HNH nuclease" evidence="1">
    <location>
        <begin position="160"/>
        <end position="210"/>
    </location>
</feature>
<dbReference type="EMBL" id="CAUYUE010000002">
    <property type="protein sequence ID" value="CAK0740109.1"/>
    <property type="molecule type" value="Genomic_DNA"/>
</dbReference>
<evidence type="ECO:0000313" key="2">
    <source>
        <dbReference type="EMBL" id="CAK0740109.1"/>
    </source>
</evidence>
<dbReference type="InterPro" id="IPR003615">
    <property type="entry name" value="HNH_nuc"/>
</dbReference>
<dbReference type="SMART" id="SM00507">
    <property type="entry name" value="HNHc"/>
    <property type="match status" value="1"/>
</dbReference>
<reference evidence="2 3" key="1">
    <citation type="submission" date="2023-10" db="EMBL/GenBank/DDBJ databases">
        <authorList>
            <person name="Maclean D."/>
            <person name="Macfadyen A."/>
        </authorList>
    </citation>
    <scope>NUCLEOTIDE SEQUENCE [LARGE SCALE GENOMIC DNA]</scope>
</reference>
<name>A0AAV1HTU0_9CHLO</name>
<protein>
    <recommendedName>
        <fullName evidence="1">HNH nuclease domain-containing protein</fullName>
    </recommendedName>
</protein>
<dbReference type="PANTHER" id="PTHR33877:SF2">
    <property type="entry name" value="OS07G0170200 PROTEIN"/>
    <property type="match status" value="1"/>
</dbReference>
<evidence type="ECO:0000313" key="3">
    <source>
        <dbReference type="Proteomes" id="UP001314263"/>
    </source>
</evidence>
<dbReference type="Proteomes" id="UP001314263">
    <property type="component" value="Unassembled WGS sequence"/>
</dbReference>
<dbReference type="Pfam" id="PF14279">
    <property type="entry name" value="HNH_5"/>
    <property type="match status" value="1"/>
</dbReference>
<proteinExistence type="predicted"/>
<organism evidence="2 3">
    <name type="scientific">Coccomyxa viridis</name>
    <dbReference type="NCBI Taxonomy" id="1274662"/>
    <lineage>
        <taxon>Eukaryota</taxon>
        <taxon>Viridiplantae</taxon>
        <taxon>Chlorophyta</taxon>
        <taxon>core chlorophytes</taxon>
        <taxon>Trebouxiophyceae</taxon>
        <taxon>Trebouxiophyceae incertae sedis</taxon>
        <taxon>Coccomyxaceae</taxon>
        <taxon>Coccomyxa</taxon>
    </lineage>
</organism>
<dbReference type="PANTHER" id="PTHR33877">
    <property type="entry name" value="SLL1193 PROTEIN"/>
    <property type="match status" value="1"/>
</dbReference>
<dbReference type="InterPro" id="IPR052892">
    <property type="entry name" value="NA-targeting_endonuclease"/>
</dbReference>
<comment type="caution">
    <text evidence="2">The sequence shown here is derived from an EMBL/GenBank/DDBJ whole genome shotgun (WGS) entry which is preliminary data.</text>
</comment>
<dbReference type="CDD" id="cd00085">
    <property type="entry name" value="HNHc"/>
    <property type="match status" value="1"/>
</dbReference>
<dbReference type="AlphaFoldDB" id="A0AAV1HTU0"/>
<dbReference type="Gene3D" id="1.10.30.50">
    <property type="match status" value="1"/>
</dbReference>
<evidence type="ECO:0000259" key="1">
    <source>
        <dbReference type="SMART" id="SM00507"/>
    </source>
</evidence>
<gene>
    <name evidence="2" type="ORF">CVIRNUC_001225</name>
</gene>
<keyword evidence="3" id="KW-1185">Reference proteome</keyword>
<sequence>MRMSHLLFSSRSTCLSARIEAQKASLSFYTGRQQGPSQASVRHLVHASHVTAGLDSETSQQAGMLASTLSAAPEFAASQAFSNIMPFGRCRALVLDSSYRPIDVVNWQRAICLDLFDKVDVLEYYDTSVRSASAQFLIPAVLRVRMYVSKRELKSGRLSLSRKNILLRDRGQCQYCGTRSGLTVDHVVPLSKGGKWVWENLVTACSKCNGKKGSKSLKQLGWTLKQRPKEPSPYQMGILLGIETEFAKPPKEWFEYIWPFGGTDDIRSEELDD</sequence>
<accession>A0AAV1HTU0</accession>
<dbReference type="InterPro" id="IPR029471">
    <property type="entry name" value="HNH_5"/>
</dbReference>